<name>A0A410W9W2_9CORY</name>
<keyword evidence="6 13" id="KW-0560">Oxidoreductase</keyword>
<dbReference type="GO" id="GO:0005829">
    <property type="term" value="C:cytosol"/>
    <property type="evidence" value="ECO:0007669"/>
    <property type="project" value="TreeGrafter"/>
</dbReference>
<evidence type="ECO:0000313" key="15">
    <source>
        <dbReference type="Proteomes" id="UP000288929"/>
    </source>
</evidence>
<protein>
    <recommendedName>
        <fullName evidence="10 13">Deferrochelatase</fullName>
        <ecNumber evidence="13">1.11.1.-</ecNumber>
    </recommendedName>
    <alternativeName>
        <fullName evidence="11 13">Peroxidase EfeB</fullName>
    </alternativeName>
</protein>
<evidence type="ECO:0000256" key="7">
    <source>
        <dbReference type="ARBA" id="ARBA00023004"/>
    </source>
</evidence>
<accession>A0A410W9W2</accession>
<evidence type="ECO:0000256" key="8">
    <source>
        <dbReference type="ARBA" id="ARBA00023239"/>
    </source>
</evidence>
<evidence type="ECO:0000256" key="2">
    <source>
        <dbReference type="ARBA" id="ARBA00022559"/>
    </source>
</evidence>
<dbReference type="OrthoDB" id="9781066at2"/>
<sequence length="415" mass="45390" precursor="true">MSQRVSRRGFITGASALAGAVAGAAAIGTSACSTEEKKSKDHVVDFHGAHQAGITTKQQDRLHFAAFDVISDSREDLADLLKTWTEMARRMSKGELAEPGAMEEVGQASVPGDSGEAYDLPASNLTITVGFGPSLFDKRFGLASAKPKELKDLPHFAGDMTRSEISRGDLCIQACADDPQVAVHAVRNLARVGTGVVEVRWSQLGFGHASATTKGQQTPRNLFGFKDGTNNVKAEDEDVLDQYIWVNDSNSWFDGGTYLIARRIRMLIENWDRQVLREQEATFGREKRTGAPLGAEDEFDALPLDASDEQGNPVVPLDAHSRLASPVENSGHHMLRRAYNFTDGSDGFGHLDAGLFFIAIVASPEKTFIPIQSKLAKKDKLNEYVRYESSSIFALPPGLRDENDWWGRTLFEQTA</sequence>
<keyword evidence="7 13" id="KW-0408">Iron</keyword>
<comment type="similarity">
    <text evidence="9 13">Belongs to the DyP-type peroxidase family.</text>
</comment>
<dbReference type="GO" id="GO:0033212">
    <property type="term" value="P:iron import into cell"/>
    <property type="evidence" value="ECO:0007669"/>
    <property type="project" value="InterPro"/>
</dbReference>
<keyword evidence="4 13" id="KW-0479">Metal-binding</keyword>
<dbReference type="GO" id="GO:0046872">
    <property type="term" value="F:metal ion binding"/>
    <property type="evidence" value="ECO:0007669"/>
    <property type="project" value="UniProtKB-KW"/>
</dbReference>
<dbReference type="NCBIfam" id="TIGR01413">
    <property type="entry name" value="Dyp_perox_fam"/>
    <property type="match status" value="1"/>
</dbReference>
<dbReference type="GO" id="GO:0030313">
    <property type="term" value="C:cell envelope"/>
    <property type="evidence" value="ECO:0007669"/>
    <property type="project" value="UniProtKB-SubCell"/>
</dbReference>
<dbReference type="Pfam" id="PF20628">
    <property type="entry name" value="Dyp_perox_C"/>
    <property type="match status" value="1"/>
</dbReference>
<dbReference type="Pfam" id="PF04261">
    <property type="entry name" value="Dyp_perox_N"/>
    <property type="match status" value="1"/>
</dbReference>
<keyword evidence="5 13" id="KW-0732">Signal</keyword>
<dbReference type="InterPro" id="IPR006314">
    <property type="entry name" value="Dyp_peroxidase"/>
</dbReference>
<feature type="signal peptide" evidence="13">
    <location>
        <begin position="1"/>
        <end position="24"/>
    </location>
</feature>
<evidence type="ECO:0000256" key="4">
    <source>
        <dbReference type="ARBA" id="ARBA00022723"/>
    </source>
</evidence>
<evidence type="ECO:0000256" key="13">
    <source>
        <dbReference type="RuleBase" id="RU365017"/>
    </source>
</evidence>
<dbReference type="InterPro" id="IPR048328">
    <property type="entry name" value="Dyp_perox_C"/>
</dbReference>
<dbReference type="RefSeq" id="WP_128890136.1">
    <property type="nucleotide sequence ID" value="NZ_BMCX01000003.1"/>
</dbReference>
<dbReference type="SUPFAM" id="SSF54909">
    <property type="entry name" value="Dimeric alpha+beta barrel"/>
    <property type="match status" value="1"/>
</dbReference>
<dbReference type="PANTHER" id="PTHR30521:SF4">
    <property type="entry name" value="DEFERROCHELATASE"/>
    <property type="match status" value="1"/>
</dbReference>
<dbReference type="EC" id="1.11.1.-" evidence="13"/>
<dbReference type="EMBL" id="CP035299">
    <property type="protein sequence ID" value="QAU52726.1"/>
    <property type="molecule type" value="Genomic_DNA"/>
</dbReference>
<evidence type="ECO:0000256" key="10">
    <source>
        <dbReference type="ARBA" id="ARBA00033771"/>
    </source>
</evidence>
<proteinExistence type="inferred from homology"/>
<feature type="chain" id="PRO_5041746553" description="Deferrochelatase" evidence="13">
    <location>
        <begin position="25"/>
        <end position="415"/>
    </location>
</feature>
<dbReference type="GO" id="GO:0004325">
    <property type="term" value="F:ferrochelatase activity"/>
    <property type="evidence" value="ECO:0007669"/>
    <property type="project" value="UniProtKB-EC"/>
</dbReference>
<dbReference type="NCBIfam" id="TIGR01412">
    <property type="entry name" value="tat_substr_1"/>
    <property type="match status" value="1"/>
</dbReference>
<evidence type="ECO:0000256" key="9">
    <source>
        <dbReference type="ARBA" id="ARBA00025737"/>
    </source>
</evidence>
<keyword evidence="3 13" id="KW-0349">Heme</keyword>
<dbReference type="PROSITE" id="PS51404">
    <property type="entry name" value="DYP_PEROXIDASE"/>
    <property type="match status" value="1"/>
</dbReference>
<comment type="cofactor">
    <cofactor evidence="13">
        <name>heme b</name>
        <dbReference type="ChEBI" id="CHEBI:60344"/>
    </cofactor>
    <text evidence="13">Binds 1 heme b (iron(II)-protoporphyrin IX) group non-covalently per subunit.</text>
</comment>
<evidence type="ECO:0000256" key="5">
    <source>
        <dbReference type="ARBA" id="ARBA00022729"/>
    </source>
</evidence>
<evidence type="ECO:0000256" key="11">
    <source>
        <dbReference type="ARBA" id="ARBA00033775"/>
    </source>
</evidence>
<dbReference type="PANTHER" id="PTHR30521">
    <property type="entry name" value="DEFERROCHELATASE/PEROXIDASE"/>
    <property type="match status" value="1"/>
</dbReference>
<evidence type="ECO:0000313" key="14">
    <source>
        <dbReference type="EMBL" id="QAU52726.1"/>
    </source>
</evidence>
<reference evidence="14 15" key="1">
    <citation type="submission" date="2019-01" db="EMBL/GenBank/DDBJ databases">
        <authorList>
            <person name="Ruckert C."/>
            <person name="Busche T."/>
            <person name="Kalinowski J."/>
        </authorList>
    </citation>
    <scope>NUCLEOTIDE SEQUENCE [LARGE SCALE GENOMIC DNA]</scope>
    <source>
        <strain evidence="14 15">136/3</strain>
    </source>
</reference>
<evidence type="ECO:0000256" key="12">
    <source>
        <dbReference type="ARBA" id="ARBA00048856"/>
    </source>
</evidence>
<dbReference type="GO" id="GO:0020037">
    <property type="term" value="F:heme binding"/>
    <property type="evidence" value="ECO:0007669"/>
    <property type="project" value="InterPro"/>
</dbReference>
<keyword evidence="8" id="KW-0456">Lyase</keyword>
<evidence type="ECO:0000256" key="3">
    <source>
        <dbReference type="ARBA" id="ARBA00022617"/>
    </source>
</evidence>
<comment type="subcellular location">
    <subcellularLocation>
        <location evidence="1">Cell envelope</location>
    </subcellularLocation>
</comment>
<evidence type="ECO:0000256" key="6">
    <source>
        <dbReference type="ARBA" id="ARBA00023002"/>
    </source>
</evidence>
<dbReference type="PROSITE" id="PS51318">
    <property type="entry name" value="TAT"/>
    <property type="match status" value="1"/>
</dbReference>
<dbReference type="InterPro" id="IPR048327">
    <property type="entry name" value="Dyp_perox_N"/>
</dbReference>
<comment type="function">
    <text evidence="13">Involved in the recovery of exogenous heme iron. Extracts iron from heme while preserving the protoporphyrin ring intact.</text>
</comment>
<dbReference type="PROSITE" id="PS51257">
    <property type="entry name" value="PROKAR_LIPOPROTEIN"/>
    <property type="match status" value="1"/>
</dbReference>
<dbReference type="AlphaFoldDB" id="A0A410W9W2"/>
<dbReference type="InterPro" id="IPR011008">
    <property type="entry name" value="Dimeric_a/b-barrel"/>
</dbReference>
<dbReference type="Proteomes" id="UP000288929">
    <property type="component" value="Chromosome"/>
</dbReference>
<dbReference type="InterPro" id="IPR006313">
    <property type="entry name" value="EfeB/EfeN"/>
</dbReference>
<keyword evidence="15" id="KW-1185">Reference proteome</keyword>
<organism evidence="14 15">
    <name type="scientific">Corynebacterium pelargi</name>
    <dbReference type="NCBI Taxonomy" id="1471400"/>
    <lineage>
        <taxon>Bacteria</taxon>
        <taxon>Bacillati</taxon>
        <taxon>Actinomycetota</taxon>
        <taxon>Actinomycetes</taxon>
        <taxon>Mycobacteriales</taxon>
        <taxon>Corynebacteriaceae</taxon>
        <taxon>Corynebacterium</taxon>
    </lineage>
</organism>
<dbReference type="InterPro" id="IPR006311">
    <property type="entry name" value="TAT_signal"/>
</dbReference>
<dbReference type="KEGG" id="cpeg:CPELA_07325"/>
<gene>
    <name evidence="14" type="primary">efeN</name>
    <name evidence="14" type="ORF">CPELA_07325</name>
</gene>
<dbReference type="GO" id="GO:0004601">
    <property type="term" value="F:peroxidase activity"/>
    <property type="evidence" value="ECO:0007669"/>
    <property type="project" value="UniProtKB-KW"/>
</dbReference>
<keyword evidence="2 13" id="KW-0575">Peroxidase</keyword>
<comment type="catalytic activity">
    <reaction evidence="12">
        <text>heme b + 2 H(+) = protoporphyrin IX + Fe(2+)</text>
        <dbReference type="Rhea" id="RHEA:22584"/>
        <dbReference type="ChEBI" id="CHEBI:15378"/>
        <dbReference type="ChEBI" id="CHEBI:29033"/>
        <dbReference type="ChEBI" id="CHEBI:57306"/>
        <dbReference type="ChEBI" id="CHEBI:60344"/>
        <dbReference type="EC" id="4.98.1.1"/>
    </reaction>
    <physiologicalReaction direction="left-to-right" evidence="12">
        <dbReference type="Rhea" id="RHEA:22585"/>
    </physiologicalReaction>
</comment>
<evidence type="ECO:0000256" key="1">
    <source>
        <dbReference type="ARBA" id="ARBA00004196"/>
    </source>
</evidence>